<comment type="caution">
    <text evidence="2">The sequence shown here is derived from an EMBL/GenBank/DDBJ whole genome shotgun (WGS) entry which is preliminary data.</text>
</comment>
<sequence length="94" mass="10158">MSQRTAERSAHQGARDQLAAYQGADTRKDTAVHEDGLPRPGYWTQDNSDSTVRLLCGNVVASLEMQGVSADRNALVQITEKAVSDLTEQVPGLC</sequence>
<proteinExistence type="predicted"/>
<dbReference type="AlphaFoldDB" id="A0A5C4LRU8"/>
<dbReference type="RefSeq" id="WP_139100373.1">
    <property type="nucleotide sequence ID" value="NZ_VDFW01000044.1"/>
</dbReference>
<feature type="compositionally biased region" description="Basic and acidic residues" evidence="1">
    <location>
        <begin position="1"/>
        <end position="14"/>
    </location>
</feature>
<feature type="region of interest" description="Disordered" evidence="1">
    <location>
        <begin position="1"/>
        <end position="48"/>
    </location>
</feature>
<dbReference type="EMBL" id="VDFW01000044">
    <property type="protein sequence ID" value="TNC20307.1"/>
    <property type="molecule type" value="Genomic_DNA"/>
</dbReference>
<evidence type="ECO:0000313" key="3">
    <source>
        <dbReference type="Proteomes" id="UP000305546"/>
    </source>
</evidence>
<evidence type="ECO:0000256" key="1">
    <source>
        <dbReference type="SAM" id="MobiDB-lite"/>
    </source>
</evidence>
<name>A0A5C4LRU8_9PSEU</name>
<organism evidence="2 3">
    <name type="scientific">Amycolatopsis alkalitolerans</name>
    <dbReference type="NCBI Taxonomy" id="2547244"/>
    <lineage>
        <taxon>Bacteria</taxon>
        <taxon>Bacillati</taxon>
        <taxon>Actinomycetota</taxon>
        <taxon>Actinomycetes</taxon>
        <taxon>Pseudonocardiales</taxon>
        <taxon>Pseudonocardiaceae</taxon>
        <taxon>Amycolatopsis</taxon>
    </lineage>
</organism>
<evidence type="ECO:0000313" key="2">
    <source>
        <dbReference type="EMBL" id="TNC20307.1"/>
    </source>
</evidence>
<reference evidence="2 3" key="1">
    <citation type="submission" date="2019-06" db="EMBL/GenBank/DDBJ databases">
        <title>Amycolatopsis alkalitolerans sp. nov., isolated from Gastrodia elata Blume.</title>
        <authorList>
            <person name="Narsing Rao M.P."/>
            <person name="Li W.J."/>
        </authorList>
    </citation>
    <scope>NUCLEOTIDE SEQUENCE [LARGE SCALE GENOMIC DNA]</scope>
    <source>
        <strain evidence="2 3">SYSUP0005</strain>
    </source>
</reference>
<protein>
    <submittedName>
        <fullName evidence="2">Uncharacterized protein</fullName>
    </submittedName>
</protein>
<keyword evidence="3" id="KW-1185">Reference proteome</keyword>
<gene>
    <name evidence="2" type="ORF">FG385_31095</name>
</gene>
<feature type="compositionally biased region" description="Basic and acidic residues" evidence="1">
    <location>
        <begin position="25"/>
        <end position="37"/>
    </location>
</feature>
<accession>A0A5C4LRU8</accession>
<dbReference type="OrthoDB" id="491589at2"/>
<dbReference type="Proteomes" id="UP000305546">
    <property type="component" value="Unassembled WGS sequence"/>
</dbReference>